<evidence type="ECO:0000313" key="4">
    <source>
        <dbReference type="Proteomes" id="UP000749646"/>
    </source>
</evidence>
<keyword evidence="2" id="KW-0472">Membrane</keyword>
<organism evidence="3 4">
    <name type="scientific">Modicella reniformis</name>
    <dbReference type="NCBI Taxonomy" id="1440133"/>
    <lineage>
        <taxon>Eukaryota</taxon>
        <taxon>Fungi</taxon>
        <taxon>Fungi incertae sedis</taxon>
        <taxon>Mucoromycota</taxon>
        <taxon>Mortierellomycotina</taxon>
        <taxon>Mortierellomycetes</taxon>
        <taxon>Mortierellales</taxon>
        <taxon>Mortierellaceae</taxon>
        <taxon>Modicella</taxon>
    </lineage>
</organism>
<protein>
    <submittedName>
        <fullName evidence="3">Uncharacterized protein</fullName>
    </submittedName>
</protein>
<comment type="caution">
    <text evidence="3">The sequence shown here is derived from an EMBL/GenBank/DDBJ whole genome shotgun (WGS) entry which is preliminary data.</text>
</comment>
<feature type="transmembrane region" description="Helical" evidence="2">
    <location>
        <begin position="12"/>
        <end position="33"/>
    </location>
</feature>
<sequence length="365" mass="41655">MLRFTRRPSDTVAFTVIYWISLLFSTITLIFFAKDRIEVVLRREYVLLTSKVDATSERPYVAVPDVIICMNNTALQSHPESYLANTIRLSDPSIPRGYTVQTPCPEQRNHDTMFVFWSRNGTIDVLNTSNVVFSFKVNSPENERQQAIVYILPPEHNIFRERVLVPEGNNSNPDAYLQRNQHFISQGEGKNFINARIEKTKVLRSDFWGYFNEHNKTATEYIASSLLLSIPSALGSFGGLLSLASALLIIFFGSGRLAPFGVIQSCFMRSSTKARIKGIYGAWKQDMDNSGTIQGRHDSTSFLQQQPHPEESVATFQVQLKRQEKRLMEMETLLKEFYLDMELVDTSEDAEGKRDIRNGRAIYPV</sequence>
<keyword evidence="1" id="KW-0175">Coiled coil</keyword>
<keyword evidence="4" id="KW-1185">Reference proteome</keyword>
<reference evidence="3" key="1">
    <citation type="journal article" date="2020" name="Fungal Divers.">
        <title>Resolving the Mortierellaceae phylogeny through synthesis of multi-gene phylogenetics and phylogenomics.</title>
        <authorList>
            <person name="Vandepol N."/>
            <person name="Liber J."/>
            <person name="Desiro A."/>
            <person name="Na H."/>
            <person name="Kennedy M."/>
            <person name="Barry K."/>
            <person name="Grigoriev I.V."/>
            <person name="Miller A.N."/>
            <person name="O'Donnell K."/>
            <person name="Stajich J.E."/>
            <person name="Bonito G."/>
        </authorList>
    </citation>
    <scope>NUCLEOTIDE SEQUENCE</scope>
    <source>
        <strain evidence="3">MES-2147</strain>
    </source>
</reference>
<dbReference type="AlphaFoldDB" id="A0A9P6J6V3"/>
<name>A0A9P6J6V3_9FUNG</name>
<keyword evidence="2" id="KW-0812">Transmembrane</keyword>
<accession>A0A9P6J6V3</accession>
<evidence type="ECO:0000256" key="2">
    <source>
        <dbReference type="SAM" id="Phobius"/>
    </source>
</evidence>
<feature type="transmembrane region" description="Helical" evidence="2">
    <location>
        <begin position="221"/>
        <end position="241"/>
    </location>
</feature>
<feature type="coiled-coil region" evidence="1">
    <location>
        <begin position="313"/>
        <end position="340"/>
    </location>
</feature>
<evidence type="ECO:0000313" key="3">
    <source>
        <dbReference type="EMBL" id="KAF9963712.1"/>
    </source>
</evidence>
<proteinExistence type="predicted"/>
<dbReference type="Proteomes" id="UP000749646">
    <property type="component" value="Unassembled WGS sequence"/>
</dbReference>
<dbReference type="EMBL" id="JAAAHW010006265">
    <property type="protein sequence ID" value="KAF9963712.1"/>
    <property type="molecule type" value="Genomic_DNA"/>
</dbReference>
<dbReference type="OrthoDB" id="2306594at2759"/>
<keyword evidence="2" id="KW-1133">Transmembrane helix</keyword>
<evidence type="ECO:0000256" key="1">
    <source>
        <dbReference type="SAM" id="Coils"/>
    </source>
</evidence>
<gene>
    <name evidence="3" type="ORF">BGZ65_000258</name>
</gene>